<keyword evidence="4" id="KW-0804">Transcription</keyword>
<dbReference type="Proteomes" id="UP001449657">
    <property type="component" value="Chromosome"/>
</dbReference>
<dbReference type="NCBIfam" id="TIGR02937">
    <property type="entry name" value="sigma70-ECF"/>
    <property type="match status" value="1"/>
</dbReference>
<evidence type="ECO:0000256" key="3">
    <source>
        <dbReference type="ARBA" id="ARBA00023082"/>
    </source>
</evidence>
<dbReference type="InterPro" id="IPR039425">
    <property type="entry name" value="RNA_pol_sigma-70-like"/>
</dbReference>
<evidence type="ECO:0000313" key="7">
    <source>
        <dbReference type="EMBL" id="WZN44246.1"/>
    </source>
</evidence>
<dbReference type="PANTHER" id="PTHR43133">
    <property type="entry name" value="RNA POLYMERASE ECF-TYPE SIGMA FACTO"/>
    <property type="match status" value="1"/>
</dbReference>
<keyword evidence="3" id="KW-0731">Sigma factor</keyword>
<comment type="similarity">
    <text evidence="1">Belongs to the sigma-70 factor family. ECF subfamily.</text>
</comment>
<sequence>MAGTNSYEESTCIQQIAEGDEEAFSRLFYHYGAIIHPVILKIVKDETAAEDVVAEVFLKLWLHRSRLPEVGNLAGYIYRMATNFAINSLKQHKTAPGALQDAYLDLPGQEPSAEDQFTIRELKQSIHKAVETLPEQRRRIYELSREKGLSRQEIAETLQISENTVKNQLRIALRHIQESILKDRGLLIAGVFFLQLAAD</sequence>
<feature type="domain" description="RNA polymerase sigma factor 70 region 4 type 2" evidence="6">
    <location>
        <begin position="124"/>
        <end position="176"/>
    </location>
</feature>
<dbReference type="PANTHER" id="PTHR43133:SF46">
    <property type="entry name" value="RNA POLYMERASE SIGMA-70 FACTOR ECF SUBFAMILY"/>
    <property type="match status" value="1"/>
</dbReference>
<evidence type="ECO:0000256" key="4">
    <source>
        <dbReference type="ARBA" id="ARBA00023163"/>
    </source>
</evidence>
<dbReference type="InterPro" id="IPR014284">
    <property type="entry name" value="RNA_pol_sigma-70_dom"/>
</dbReference>
<dbReference type="InterPro" id="IPR013249">
    <property type="entry name" value="RNA_pol_sigma70_r4_t2"/>
</dbReference>
<evidence type="ECO:0000259" key="5">
    <source>
        <dbReference type="Pfam" id="PF04542"/>
    </source>
</evidence>
<evidence type="ECO:0000256" key="2">
    <source>
        <dbReference type="ARBA" id="ARBA00023015"/>
    </source>
</evidence>
<accession>A0ABZ2Z0P1</accession>
<keyword evidence="8" id="KW-1185">Reference proteome</keyword>
<reference evidence="7 8" key="1">
    <citation type="submission" date="2024-03" db="EMBL/GenBank/DDBJ databases">
        <title>Chitinophaga caseinilytica sp. nov., a casein hydrolysing bacterium isolated from forest soil.</title>
        <authorList>
            <person name="Lee D.S."/>
            <person name="Han D.M."/>
            <person name="Baek J.H."/>
            <person name="Choi D.G."/>
            <person name="Jeon J.H."/>
            <person name="Jeon C.O."/>
        </authorList>
    </citation>
    <scope>NUCLEOTIDE SEQUENCE [LARGE SCALE GENOMIC DNA]</scope>
    <source>
        <strain evidence="7 8">KACC 19118</strain>
    </source>
</reference>
<feature type="domain" description="RNA polymerase sigma-70 region 2" evidence="5">
    <location>
        <begin position="30"/>
        <end position="93"/>
    </location>
</feature>
<dbReference type="Pfam" id="PF08281">
    <property type="entry name" value="Sigma70_r4_2"/>
    <property type="match status" value="1"/>
</dbReference>
<dbReference type="InterPro" id="IPR036388">
    <property type="entry name" value="WH-like_DNA-bd_sf"/>
</dbReference>
<dbReference type="InterPro" id="IPR014327">
    <property type="entry name" value="RNA_pol_sigma70_bacteroid"/>
</dbReference>
<evidence type="ECO:0000259" key="6">
    <source>
        <dbReference type="Pfam" id="PF08281"/>
    </source>
</evidence>
<gene>
    <name evidence="7" type="ORF">WJU22_15210</name>
</gene>
<dbReference type="RefSeq" id="WP_341839036.1">
    <property type="nucleotide sequence ID" value="NZ_CP149792.1"/>
</dbReference>
<dbReference type="InterPro" id="IPR013325">
    <property type="entry name" value="RNA_pol_sigma_r2"/>
</dbReference>
<dbReference type="InterPro" id="IPR007627">
    <property type="entry name" value="RNA_pol_sigma70_r2"/>
</dbReference>
<protein>
    <submittedName>
        <fullName evidence="7">RNA polymerase sigma-70 factor</fullName>
    </submittedName>
</protein>
<dbReference type="SUPFAM" id="SSF88946">
    <property type="entry name" value="Sigma2 domain of RNA polymerase sigma factors"/>
    <property type="match status" value="1"/>
</dbReference>
<proteinExistence type="inferred from homology"/>
<dbReference type="EMBL" id="CP150096">
    <property type="protein sequence ID" value="WZN44246.1"/>
    <property type="molecule type" value="Genomic_DNA"/>
</dbReference>
<dbReference type="Pfam" id="PF04542">
    <property type="entry name" value="Sigma70_r2"/>
    <property type="match status" value="1"/>
</dbReference>
<organism evidence="7 8">
    <name type="scientific">Chitinophaga caseinilytica</name>
    <dbReference type="NCBI Taxonomy" id="2267521"/>
    <lineage>
        <taxon>Bacteria</taxon>
        <taxon>Pseudomonadati</taxon>
        <taxon>Bacteroidota</taxon>
        <taxon>Chitinophagia</taxon>
        <taxon>Chitinophagales</taxon>
        <taxon>Chitinophagaceae</taxon>
        <taxon>Chitinophaga</taxon>
    </lineage>
</organism>
<dbReference type="Gene3D" id="1.10.1740.10">
    <property type="match status" value="1"/>
</dbReference>
<name>A0ABZ2Z0P1_9BACT</name>
<keyword evidence="2" id="KW-0805">Transcription regulation</keyword>
<evidence type="ECO:0000256" key="1">
    <source>
        <dbReference type="ARBA" id="ARBA00010641"/>
    </source>
</evidence>
<evidence type="ECO:0000313" key="8">
    <source>
        <dbReference type="Proteomes" id="UP001449657"/>
    </source>
</evidence>
<dbReference type="NCBIfam" id="TIGR02985">
    <property type="entry name" value="Sig70_bacteroi1"/>
    <property type="match status" value="1"/>
</dbReference>
<dbReference type="Gene3D" id="1.10.10.10">
    <property type="entry name" value="Winged helix-like DNA-binding domain superfamily/Winged helix DNA-binding domain"/>
    <property type="match status" value="1"/>
</dbReference>
<dbReference type="InterPro" id="IPR013324">
    <property type="entry name" value="RNA_pol_sigma_r3/r4-like"/>
</dbReference>
<dbReference type="SUPFAM" id="SSF88659">
    <property type="entry name" value="Sigma3 and sigma4 domains of RNA polymerase sigma factors"/>
    <property type="match status" value="1"/>
</dbReference>